<evidence type="ECO:0000256" key="1">
    <source>
        <dbReference type="ARBA" id="ARBA00034491"/>
    </source>
</evidence>
<dbReference type="CDD" id="cd13768">
    <property type="entry name" value="DSS1_Sem1"/>
    <property type="match status" value="1"/>
</dbReference>
<accession>A0A914HVD7</accession>
<feature type="compositionally biased region" description="Basic and acidic residues" evidence="3">
    <location>
        <begin position="1"/>
        <end position="12"/>
    </location>
</feature>
<dbReference type="GO" id="GO:0008541">
    <property type="term" value="C:proteasome regulatory particle, lid subcomplex"/>
    <property type="evidence" value="ECO:0007669"/>
    <property type="project" value="UniProtKB-UniRule"/>
</dbReference>
<dbReference type="GO" id="GO:0005634">
    <property type="term" value="C:nucleus"/>
    <property type="evidence" value="ECO:0007669"/>
    <property type="project" value="UniProtKB-SubCell"/>
</dbReference>
<name>A0A914HVD7_GLORO</name>
<dbReference type="Pfam" id="PF05160">
    <property type="entry name" value="DSS1_SEM1"/>
    <property type="match status" value="1"/>
</dbReference>
<proteinExistence type="inferred from homology"/>
<keyword evidence="2" id="KW-0539">Nucleus</keyword>
<dbReference type="WBParaSite" id="Gr19_v10_g4334.t2">
    <property type="protein sequence ID" value="Gr19_v10_g4334.t2"/>
    <property type="gene ID" value="Gr19_v10_g4334"/>
</dbReference>
<sequence length="189" mass="21558">MEVDEKKGDKSDAANGAQKESELIKAAKLEDEEEFEEFPVYNKSEGADSGDAQPAINVWEDNWDDETQETDFHIQLQEELKKLITCGKNLMRKLDAGKGEQKRWKEQDGRRPGMRYKLRLRATTLVGRSWGPEKVAEKLAKHLRLLKALHECGFGFVLLLTLHAHVEISGDIRAHVRRAKNQPPAFPLQ</sequence>
<protein>
    <recommendedName>
        <fullName evidence="2">26S proteasome complex subunit dss-1</fullName>
    </recommendedName>
</protein>
<dbReference type="PANTHER" id="PTHR16771">
    <property type="entry name" value="26 PROTEASOME COMPLEX SUBUNIT DSS1"/>
    <property type="match status" value="1"/>
</dbReference>
<dbReference type="Proteomes" id="UP000887572">
    <property type="component" value="Unplaced"/>
</dbReference>
<organism evidence="4 5">
    <name type="scientific">Globodera rostochiensis</name>
    <name type="common">Golden nematode worm</name>
    <name type="synonym">Heterodera rostochiensis</name>
    <dbReference type="NCBI Taxonomy" id="31243"/>
    <lineage>
        <taxon>Eukaryota</taxon>
        <taxon>Metazoa</taxon>
        <taxon>Ecdysozoa</taxon>
        <taxon>Nematoda</taxon>
        <taxon>Chromadorea</taxon>
        <taxon>Rhabditida</taxon>
        <taxon>Tylenchina</taxon>
        <taxon>Tylenchomorpha</taxon>
        <taxon>Tylenchoidea</taxon>
        <taxon>Heteroderidae</taxon>
        <taxon>Heteroderinae</taxon>
        <taxon>Globodera</taxon>
    </lineage>
</organism>
<reference evidence="5" key="1">
    <citation type="submission" date="2022-11" db="UniProtKB">
        <authorList>
            <consortium name="WormBaseParasite"/>
        </authorList>
    </citation>
    <scope>IDENTIFICATION</scope>
</reference>
<dbReference type="GO" id="GO:0000724">
    <property type="term" value="P:double-strand break repair via homologous recombination"/>
    <property type="evidence" value="ECO:0007669"/>
    <property type="project" value="TreeGrafter"/>
</dbReference>
<dbReference type="SMART" id="SM01385">
    <property type="entry name" value="DSS1_SEM1"/>
    <property type="match status" value="1"/>
</dbReference>
<comment type="subcellular location">
    <subcellularLocation>
        <location evidence="2">Nucleus</location>
    </subcellularLocation>
</comment>
<feature type="compositionally biased region" description="Basic and acidic residues" evidence="3">
    <location>
        <begin position="19"/>
        <end position="29"/>
    </location>
</feature>
<comment type="similarity">
    <text evidence="1 2">Belongs to the DSS1/SEM1 family.</text>
</comment>
<dbReference type="GO" id="GO:0043248">
    <property type="term" value="P:proteasome assembly"/>
    <property type="evidence" value="ECO:0007669"/>
    <property type="project" value="UniProtKB-UniRule"/>
</dbReference>
<dbReference type="PANTHER" id="PTHR16771:SF0">
    <property type="entry name" value="26S PROTEASOME COMPLEX SUBUNIT SEM1"/>
    <property type="match status" value="1"/>
</dbReference>
<feature type="region of interest" description="Disordered" evidence="3">
    <location>
        <begin position="1"/>
        <end position="52"/>
    </location>
</feature>
<evidence type="ECO:0000256" key="3">
    <source>
        <dbReference type="SAM" id="MobiDB-lite"/>
    </source>
</evidence>
<keyword evidence="2" id="KW-0647">Proteasome</keyword>
<dbReference type="InterPro" id="IPR007834">
    <property type="entry name" value="DSS1_SEM1"/>
</dbReference>
<keyword evidence="4" id="KW-1185">Reference proteome</keyword>
<comment type="function">
    <text evidence="2">Component of the 26S proteasome, a multiprotein complex involved in the ATP-dependent degradation of ubiquitinated proteins.</text>
</comment>
<evidence type="ECO:0000313" key="5">
    <source>
        <dbReference type="WBParaSite" id="Gr19_v10_g4334.t2"/>
    </source>
</evidence>
<evidence type="ECO:0000256" key="2">
    <source>
        <dbReference type="RuleBase" id="RU369057"/>
    </source>
</evidence>
<evidence type="ECO:0000313" key="4">
    <source>
        <dbReference type="Proteomes" id="UP000887572"/>
    </source>
</evidence>
<dbReference type="AlphaFoldDB" id="A0A914HVD7"/>
<dbReference type="GO" id="GO:0006406">
    <property type="term" value="P:mRNA export from nucleus"/>
    <property type="evidence" value="ECO:0007669"/>
    <property type="project" value="UniProtKB-UniRule"/>
</dbReference>